<keyword evidence="7" id="KW-1185">Reference proteome</keyword>
<dbReference type="GeneID" id="78447559"/>
<dbReference type="EnsemblBacteria" id="BAD85235">
    <property type="protein sequence ID" value="BAD85235"/>
    <property type="gene ID" value="TK1046"/>
</dbReference>
<feature type="domain" description="DUF4350" evidence="4">
    <location>
        <begin position="1128"/>
        <end position="1296"/>
    </location>
</feature>
<accession>Q5JE00</accession>
<sequence>MKRSALVLIVLLLLSIIPAWAIKPVTAVQETTSAVISEKIYASEDTWIDEDGYVDSKNYRLRVGVHYGSEERAYLKFDLSTLPENAIIVRATLTLHAYYHSGSRSHNITVYGVLDDSWSEDTLTWNNQPTDYTGVLNWTIVELPNGNVDSNVSWDVTDFVKSQFEEDKVVSFYLHSNLSDLNVNDYIYFNSKESSHGNHPCLEIVYEVSEPPQIPVVPIQEIQSNTTDGDASAYVGQTVQTEGVVTTVTSRGFFIQNGTGPWSGIYVYTGSTPDVSIGDLVQVTGKVNEHKTKNDNKGLTEIDVNSMEDIVKLGTAEVPDPVLLPTGNVSQERWESVLVRVENAIVTNTSLGYGEWEADDGSGPVRIDDMIYKYDLPKVGDVFRYIVGVVYYSYGDFKIEPRDADDMALAVPEILNLNVNPKYVDESMINVTVRNNYDHDVSVTLNLTISDGTAVSRQLTLGPQNTSTVSYEWNPAKPGKYTIEVKLYDDSGRLLDSKNTTVEVSFGFGIASYSVPEVVLVEEPQILNFTIASNYSTAKKAAFTVTMNGTVIYQNDSLEVPAGGEIKVAIPWSAPRYGTYEMHAVLKMTNSLGENVTVKELTKTIFAQYNVTPVATEEIIPTEDAYSYYYNGTEFSWKDYHPYNEKRELAIGNSSKYSKQRAYFKFEIPELSGDTEIISAEFEVYVPYIGDLDVPMDVGVYKTTTDWNESKTPSEPPIPDTLLAHGELSKGWVSWNITEFVRNNTGKTVALLLKLTDESIDNYAWIYSKENQDLKPHLKITYRIPLNIEEVGNTTVAVVGNATVEKNESFFVVEVGGKNYTFNVTAGNLIVDTENIKPDTPSLVAYWKAKISGVETKTGEYRVKQNLKVERHVIQTNVTVHLAMEDPSVAVLLVPWMGDTVRDVVVTKGSQNITLEENDTTDELGYYYITSDAVVVVLKKDPTDVTVVFESSSTVTKTLASEVFYRMALFYTYYLRNHNEELEDAYAQFQNLTSELEARGVDLKNVPVDEINSRMQGYRESFARLPEITDIVSNQGGLGIITAFRVSRQAFVLYKSLMDELAYWNKVLSNALTAAENNQSVVIIPRNVSVLIDLSHDQYYGSKVGINGLVSRITKEFGWNVEMNHEPITYDKLKNYNVVIILNPKIDLSSEEIAALRKYVEEGGGLIIAGDWYKYVNPSLNELLSGYGITLEKTELMDDDHNSGKPYYPYVGAYNRNTPITKFIPDGWMTYYHGDTLTVEGNAVWVIKAFETSYAVDADGNVVNEKGSQPVVAAAVEVGKGRIIVYGSSRAFSDSYYGKYIASNWPFIKGALLWLVGEI</sequence>
<dbReference type="PANTHER" id="PTHR12969:SF7">
    <property type="entry name" value="INTRAFLAGELLAR TRANSPORT PROTEIN 52 HOMOLOG"/>
    <property type="match status" value="1"/>
</dbReference>
<dbReference type="InterPro" id="IPR025646">
    <property type="entry name" value="DUF4350"/>
</dbReference>
<dbReference type="InterPro" id="IPR013783">
    <property type="entry name" value="Ig-like_fold"/>
</dbReference>
<feature type="domain" description="Carbohydrate-binding module family 96" evidence="5">
    <location>
        <begin position="39"/>
        <end position="204"/>
    </location>
</feature>
<dbReference type="InterPro" id="IPR029062">
    <property type="entry name" value="Class_I_gatase-like"/>
</dbReference>
<dbReference type="STRING" id="69014.TK1046"/>
<dbReference type="InterPro" id="IPR039975">
    <property type="entry name" value="IFT52"/>
</dbReference>
<protein>
    <recommendedName>
        <fullName evidence="8">ABC-type uncharacterized transport system domain-containing protein</fullName>
    </recommendedName>
</protein>
<evidence type="ECO:0008006" key="8">
    <source>
        <dbReference type="Google" id="ProtNLM"/>
    </source>
</evidence>
<dbReference type="GO" id="GO:0005576">
    <property type="term" value="C:extracellular region"/>
    <property type="evidence" value="ECO:0007669"/>
    <property type="project" value="UniProtKB-SubCell"/>
</dbReference>
<evidence type="ECO:0000313" key="6">
    <source>
        <dbReference type="EMBL" id="BAD85235.1"/>
    </source>
</evidence>
<keyword evidence="3" id="KW-0732">Signal</keyword>
<dbReference type="NCBIfam" id="NF033679">
    <property type="entry name" value="DNRLRE_dom"/>
    <property type="match status" value="2"/>
</dbReference>
<dbReference type="PATRIC" id="fig|69014.16.peg.1023"/>
<dbReference type="HOGENOM" id="CLU_259991_0_0_2"/>
<dbReference type="Proteomes" id="UP000000536">
    <property type="component" value="Chromosome"/>
</dbReference>
<dbReference type="Gene3D" id="3.40.50.880">
    <property type="match status" value="1"/>
</dbReference>
<gene>
    <name evidence="6" type="ordered locus">TK1046</name>
</gene>
<evidence type="ECO:0000313" key="7">
    <source>
        <dbReference type="Proteomes" id="UP000000536"/>
    </source>
</evidence>
<evidence type="ECO:0000256" key="3">
    <source>
        <dbReference type="ARBA" id="ARBA00022729"/>
    </source>
</evidence>
<dbReference type="CDD" id="cd04486">
    <property type="entry name" value="YhcR_OBF_like"/>
    <property type="match status" value="1"/>
</dbReference>
<dbReference type="InterPro" id="IPR055372">
    <property type="entry name" value="CBM96"/>
</dbReference>
<dbReference type="eggNOG" id="arCOG01314">
    <property type="taxonomic scope" value="Archaea"/>
</dbReference>
<evidence type="ECO:0000256" key="1">
    <source>
        <dbReference type="ARBA" id="ARBA00004613"/>
    </source>
</evidence>
<dbReference type="SUPFAM" id="SSF52317">
    <property type="entry name" value="Class I glutamine amidotransferase-like"/>
    <property type="match status" value="1"/>
</dbReference>
<dbReference type="Pfam" id="PF24517">
    <property type="entry name" value="CBM96"/>
    <property type="match status" value="2"/>
</dbReference>
<feature type="domain" description="Carbohydrate-binding module family 96" evidence="5">
    <location>
        <begin position="641"/>
        <end position="782"/>
    </location>
</feature>
<dbReference type="Gene3D" id="2.60.40.10">
    <property type="entry name" value="Immunoglobulins"/>
    <property type="match status" value="1"/>
</dbReference>
<dbReference type="eggNOG" id="arCOG00429">
    <property type="taxonomic scope" value="Archaea"/>
</dbReference>
<evidence type="ECO:0000259" key="4">
    <source>
        <dbReference type="Pfam" id="PF14258"/>
    </source>
</evidence>
<dbReference type="Pfam" id="PF14258">
    <property type="entry name" value="DUF4350"/>
    <property type="match status" value="1"/>
</dbReference>
<dbReference type="RefSeq" id="WP_011249997.1">
    <property type="nucleotide sequence ID" value="NC_006624.1"/>
</dbReference>
<proteinExistence type="predicted"/>
<dbReference type="KEGG" id="tko:TK1046"/>
<organism evidence="6 7">
    <name type="scientific">Thermococcus kodakarensis (strain ATCC BAA-918 / JCM 12380 / KOD1)</name>
    <name type="common">Pyrococcus kodakaraensis (strain KOD1)</name>
    <dbReference type="NCBI Taxonomy" id="69014"/>
    <lineage>
        <taxon>Archaea</taxon>
        <taxon>Methanobacteriati</taxon>
        <taxon>Methanobacteriota</taxon>
        <taxon>Thermococci</taxon>
        <taxon>Thermococcales</taxon>
        <taxon>Thermococcaceae</taxon>
        <taxon>Thermococcus</taxon>
    </lineage>
</organism>
<dbReference type="PANTHER" id="PTHR12969">
    <property type="entry name" value="NGD5/OSM-6/IFT52"/>
    <property type="match status" value="1"/>
</dbReference>
<dbReference type="EMBL" id="AP006878">
    <property type="protein sequence ID" value="BAD85235.1"/>
    <property type="molecule type" value="Genomic_DNA"/>
</dbReference>
<dbReference type="InParanoid" id="Q5JE00"/>
<dbReference type="OrthoDB" id="21342at2157"/>
<evidence type="ECO:0000256" key="2">
    <source>
        <dbReference type="ARBA" id="ARBA00022525"/>
    </source>
</evidence>
<reference evidence="6 7" key="1">
    <citation type="journal article" date="2005" name="Genome Res.">
        <title>Complete genome sequence of the hyperthermophilic archaeon Thermococcus kodakaraensis KOD1 and comparison with Pyrococcus genomes.</title>
        <authorList>
            <person name="Fukui T."/>
            <person name="Atomi H."/>
            <person name="Kanai T."/>
            <person name="Matsumi R."/>
            <person name="Fujiwara S."/>
            <person name="Imanaka T."/>
        </authorList>
    </citation>
    <scope>NUCLEOTIDE SEQUENCE [LARGE SCALE GENOMIC DNA]</scope>
    <source>
        <strain evidence="7">ATCC BAA-918 / JCM 12380 / KOD1</strain>
    </source>
</reference>
<dbReference type="eggNOG" id="arCOG03256">
    <property type="taxonomic scope" value="Archaea"/>
</dbReference>
<name>Q5JE00_THEKO</name>
<keyword evidence="2" id="KW-0964">Secreted</keyword>
<comment type="subcellular location">
    <subcellularLocation>
        <location evidence="1">Secreted</location>
    </subcellularLocation>
</comment>
<evidence type="ECO:0000259" key="5">
    <source>
        <dbReference type="Pfam" id="PF24517"/>
    </source>
</evidence>